<proteinExistence type="predicted"/>
<dbReference type="OrthoDB" id="29098at2759"/>
<comment type="caution">
    <text evidence="2">The sequence shown here is derived from an EMBL/GenBank/DDBJ whole genome shotgun (WGS) entry which is preliminary data.</text>
</comment>
<dbReference type="Pfam" id="PF09468">
    <property type="entry name" value="RNase_H2-Ydr279"/>
    <property type="match status" value="1"/>
</dbReference>
<evidence type="ECO:0000259" key="1">
    <source>
        <dbReference type="Pfam" id="PF09468"/>
    </source>
</evidence>
<dbReference type="AlphaFoldDB" id="A0A1B7TFX1"/>
<evidence type="ECO:0000313" key="2">
    <source>
        <dbReference type="EMBL" id="OBA27620.1"/>
    </source>
</evidence>
<dbReference type="Gene3D" id="1.10.20.120">
    <property type="match status" value="1"/>
</dbReference>
<protein>
    <recommendedName>
        <fullName evidence="1">Ribonuclease H2 subunit B wHTH domain-containing protein</fullName>
    </recommendedName>
</protein>
<organism evidence="2 3">
    <name type="scientific">Hanseniaspora valbyensis NRRL Y-1626</name>
    <dbReference type="NCBI Taxonomy" id="766949"/>
    <lineage>
        <taxon>Eukaryota</taxon>
        <taxon>Fungi</taxon>
        <taxon>Dikarya</taxon>
        <taxon>Ascomycota</taxon>
        <taxon>Saccharomycotina</taxon>
        <taxon>Saccharomycetes</taxon>
        <taxon>Saccharomycodales</taxon>
        <taxon>Saccharomycodaceae</taxon>
        <taxon>Hanseniaspora</taxon>
    </lineage>
</organism>
<evidence type="ECO:0000313" key="3">
    <source>
        <dbReference type="Proteomes" id="UP000092321"/>
    </source>
</evidence>
<accession>A0A1B7TFX1</accession>
<reference evidence="3" key="1">
    <citation type="journal article" date="2016" name="Proc. Natl. Acad. Sci. U.S.A.">
        <title>Comparative genomics of biotechnologically important yeasts.</title>
        <authorList>
            <person name="Riley R."/>
            <person name="Haridas S."/>
            <person name="Wolfe K.H."/>
            <person name="Lopes M.R."/>
            <person name="Hittinger C.T."/>
            <person name="Goeker M."/>
            <person name="Salamov A.A."/>
            <person name="Wisecaver J.H."/>
            <person name="Long T.M."/>
            <person name="Calvey C.H."/>
            <person name="Aerts A.L."/>
            <person name="Barry K.W."/>
            <person name="Choi C."/>
            <person name="Clum A."/>
            <person name="Coughlan A.Y."/>
            <person name="Deshpande S."/>
            <person name="Douglass A.P."/>
            <person name="Hanson S.J."/>
            <person name="Klenk H.-P."/>
            <person name="LaButti K.M."/>
            <person name="Lapidus A."/>
            <person name="Lindquist E.A."/>
            <person name="Lipzen A.M."/>
            <person name="Meier-Kolthoff J.P."/>
            <person name="Ohm R.A."/>
            <person name="Otillar R.P."/>
            <person name="Pangilinan J.L."/>
            <person name="Peng Y."/>
            <person name="Rokas A."/>
            <person name="Rosa C.A."/>
            <person name="Scheuner C."/>
            <person name="Sibirny A.A."/>
            <person name="Slot J.C."/>
            <person name="Stielow J.B."/>
            <person name="Sun H."/>
            <person name="Kurtzman C.P."/>
            <person name="Blackwell M."/>
            <person name="Grigoriev I.V."/>
            <person name="Jeffries T.W."/>
        </authorList>
    </citation>
    <scope>NUCLEOTIDE SEQUENCE [LARGE SCALE GENOMIC DNA]</scope>
    <source>
        <strain evidence="3">NRRL Y-1626</strain>
    </source>
</reference>
<sequence>MKYITFLPDTIQETNQIIDLVHPSLDDKKSKIQLVLSNNETDDSQNIFWLQETKLGKSPEGKDLTVKSTFFYNVNDIKKGGIMPNDSFKFCTLYDLSFSIIAYLFKENKLNFMIGKDDSNKFETLNDIHLSLYEKSDKNWKFITTIKVKESLVKICHFIEEDHGEETKELFFKVMKKNFMNFFEKKLNNITDNFPENVMKKILEKYPLLNSQEENIKKEAKLFFSLQLITSLIPFDVYVYLNKEFSQTLYPAFIKYKEVDNVLQNEALKEQQLLLQSARNVGSTLNRPNDKKLIKTSVNTIPTNKKRKVTNGTVGSNRVSVGALDSFFKPKK</sequence>
<gene>
    <name evidence="2" type="ORF">HANVADRAFT_1493</name>
</gene>
<name>A0A1B7TFX1_9ASCO</name>
<feature type="domain" description="Ribonuclease H2 subunit B wHTH" evidence="1">
    <location>
        <begin position="98"/>
        <end position="239"/>
    </location>
</feature>
<dbReference type="Proteomes" id="UP000092321">
    <property type="component" value="Unassembled WGS sequence"/>
</dbReference>
<dbReference type="EMBL" id="LXPE01000007">
    <property type="protein sequence ID" value="OBA27620.1"/>
    <property type="molecule type" value="Genomic_DNA"/>
</dbReference>
<keyword evidence="3" id="KW-1185">Reference proteome</keyword>
<dbReference type="InterPro" id="IPR019024">
    <property type="entry name" value="RNase_H2_suB_wHTH"/>
</dbReference>